<evidence type="ECO:0000313" key="2">
    <source>
        <dbReference type="Proteomes" id="UP000036681"/>
    </source>
</evidence>
<keyword evidence="1" id="KW-0732">Signal</keyword>
<keyword evidence="2" id="KW-1185">Reference proteome</keyword>
<reference evidence="3" key="1">
    <citation type="submission" date="2017-02" db="UniProtKB">
        <authorList>
            <consortium name="WormBaseParasite"/>
        </authorList>
    </citation>
    <scope>IDENTIFICATION</scope>
</reference>
<proteinExistence type="predicted"/>
<dbReference type="Proteomes" id="UP000036681">
    <property type="component" value="Unplaced"/>
</dbReference>
<sequence>MFALCFFILFSLLHLTVVGYLDRRISEAKRMEKKAEILVHHDNMCVLMLPRCMFT</sequence>
<feature type="signal peptide" evidence="1">
    <location>
        <begin position="1"/>
        <end position="19"/>
    </location>
</feature>
<accession>A0A0M3IV65</accession>
<dbReference type="AlphaFoldDB" id="A0A0M3IV65"/>
<evidence type="ECO:0000313" key="3">
    <source>
        <dbReference type="WBParaSite" id="ALUE_0002264301-mRNA-1"/>
    </source>
</evidence>
<feature type="chain" id="PRO_5005657474" evidence="1">
    <location>
        <begin position="20"/>
        <end position="55"/>
    </location>
</feature>
<dbReference type="WBParaSite" id="ALUE_0002264301-mRNA-1">
    <property type="protein sequence ID" value="ALUE_0002264301-mRNA-1"/>
    <property type="gene ID" value="ALUE_0002264301"/>
</dbReference>
<name>A0A0M3IV65_ASCLU</name>
<evidence type="ECO:0000256" key="1">
    <source>
        <dbReference type="SAM" id="SignalP"/>
    </source>
</evidence>
<organism evidence="2 3">
    <name type="scientific">Ascaris lumbricoides</name>
    <name type="common">Giant roundworm</name>
    <dbReference type="NCBI Taxonomy" id="6252"/>
    <lineage>
        <taxon>Eukaryota</taxon>
        <taxon>Metazoa</taxon>
        <taxon>Ecdysozoa</taxon>
        <taxon>Nematoda</taxon>
        <taxon>Chromadorea</taxon>
        <taxon>Rhabditida</taxon>
        <taxon>Spirurina</taxon>
        <taxon>Ascaridomorpha</taxon>
        <taxon>Ascaridoidea</taxon>
        <taxon>Ascarididae</taxon>
        <taxon>Ascaris</taxon>
    </lineage>
</organism>
<protein>
    <submittedName>
        <fullName evidence="3">Secreted protein</fullName>
    </submittedName>
</protein>